<accession>A0ABR8T404</accession>
<dbReference type="EMBL" id="JACSQL010000012">
    <property type="protein sequence ID" value="MBD7970437.1"/>
    <property type="molecule type" value="Genomic_DNA"/>
</dbReference>
<proteinExistence type="predicted"/>
<dbReference type="RefSeq" id="WP_191803540.1">
    <property type="nucleotide sequence ID" value="NZ_JACSQL010000012.1"/>
</dbReference>
<gene>
    <name evidence="1" type="ORF">H9647_20420</name>
</gene>
<dbReference type="Proteomes" id="UP000608071">
    <property type="component" value="Unassembled WGS sequence"/>
</dbReference>
<protein>
    <submittedName>
        <fullName evidence="1">Uncharacterized protein</fullName>
    </submittedName>
</protein>
<reference evidence="1 2" key="1">
    <citation type="submission" date="2020-08" db="EMBL/GenBank/DDBJ databases">
        <title>A Genomic Blueprint of the Chicken Gut Microbiome.</title>
        <authorList>
            <person name="Gilroy R."/>
            <person name="Ravi A."/>
            <person name="Getino M."/>
            <person name="Pursley I."/>
            <person name="Horton D.L."/>
            <person name="Alikhan N.-F."/>
            <person name="Baker D."/>
            <person name="Gharbi K."/>
            <person name="Hall N."/>
            <person name="Watson M."/>
            <person name="Adriaenssens E.M."/>
            <person name="Foster-Nyarko E."/>
            <person name="Jarju S."/>
            <person name="Secka A."/>
            <person name="Antonio M."/>
            <person name="Oren A."/>
            <person name="Chaudhuri R."/>
            <person name="La Ragione R.M."/>
            <person name="Hildebrand F."/>
            <person name="Pallen M.J."/>
        </authorList>
    </citation>
    <scope>NUCLEOTIDE SEQUENCE [LARGE SCALE GENOMIC DNA]</scope>
    <source>
        <strain evidence="1 2">Sa2BVA9</strain>
    </source>
</reference>
<organism evidence="1 2">
    <name type="scientific">Paenibacillus gallinarum</name>
    <dbReference type="NCBI Taxonomy" id="2762232"/>
    <lineage>
        <taxon>Bacteria</taxon>
        <taxon>Bacillati</taxon>
        <taxon>Bacillota</taxon>
        <taxon>Bacilli</taxon>
        <taxon>Bacillales</taxon>
        <taxon>Paenibacillaceae</taxon>
        <taxon>Paenibacillus</taxon>
    </lineage>
</organism>
<keyword evidence="2" id="KW-1185">Reference proteome</keyword>
<comment type="caution">
    <text evidence="1">The sequence shown here is derived from an EMBL/GenBank/DDBJ whole genome shotgun (WGS) entry which is preliminary data.</text>
</comment>
<name>A0ABR8T404_9BACL</name>
<evidence type="ECO:0000313" key="1">
    <source>
        <dbReference type="EMBL" id="MBD7970437.1"/>
    </source>
</evidence>
<evidence type="ECO:0000313" key="2">
    <source>
        <dbReference type="Proteomes" id="UP000608071"/>
    </source>
</evidence>
<sequence length="83" mass="9695">MEEKDDSTVYTDCIASRGETERNGSYARLVIYIRMISKKSAIPYVFRKKMPNHKLLLNCLSIFKTKRMARPMMRLGVISSYIK</sequence>